<protein>
    <submittedName>
        <fullName evidence="1">Uncharacterized protein</fullName>
    </submittedName>
</protein>
<dbReference type="EMBL" id="JACIDX010000011">
    <property type="protein sequence ID" value="MBB3955944.1"/>
    <property type="molecule type" value="Genomic_DNA"/>
</dbReference>
<gene>
    <name evidence="1" type="ORF">GGR38_002901</name>
</gene>
<comment type="caution">
    <text evidence="1">The sequence shown here is derived from an EMBL/GenBank/DDBJ whole genome shotgun (WGS) entry which is preliminary data.</text>
</comment>
<dbReference type="Proteomes" id="UP000548867">
    <property type="component" value="Unassembled WGS sequence"/>
</dbReference>
<name>A0A7W6G6N4_9SPHN</name>
<sequence>MQLSDLDKDWINRISNNAQDLPAGFYSLSAICGEDWRLIDNVNSFSRKFRRAVELGSIPNVSLHTKKSKADILIYIVKANEICG</sequence>
<proteinExistence type="predicted"/>
<keyword evidence="2" id="KW-1185">Reference proteome</keyword>
<dbReference type="AlphaFoldDB" id="A0A7W6G6N4"/>
<organism evidence="1 2">
    <name type="scientific">Novosphingobium sediminicola</name>
    <dbReference type="NCBI Taxonomy" id="563162"/>
    <lineage>
        <taxon>Bacteria</taxon>
        <taxon>Pseudomonadati</taxon>
        <taxon>Pseudomonadota</taxon>
        <taxon>Alphaproteobacteria</taxon>
        <taxon>Sphingomonadales</taxon>
        <taxon>Sphingomonadaceae</taxon>
        <taxon>Novosphingobium</taxon>
    </lineage>
</organism>
<evidence type="ECO:0000313" key="2">
    <source>
        <dbReference type="Proteomes" id="UP000548867"/>
    </source>
</evidence>
<evidence type="ECO:0000313" key="1">
    <source>
        <dbReference type="EMBL" id="MBB3955944.1"/>
    </source>
</evidence>
<accession>A0A7W6G6N4</accession>
<reference evidence="1 2" key="1">
    <citation type="submission" date="2020-08" db="EMBL/GenBank/DDBJ databases">
        <title>Genomic Encyclopedia of Type Strains, Phase IV (KMG-IV): sequencing the most valuable type-strain genomes for metagenomic binning, comparative biology and taxonomic classification.</title>
        <authorList>
            <person name="Goeker M."/>
        </authorList>
    </citation>
    <scope>NUCLEOTIDE SEQUENCE [LARGE SCALE GENOMIC DNA]</scope>
    <source>
        <strain evidence="1 2">DSM 27057</strain>
    </source>
</reference>